<organism evidence="1 2">
    <name type="scientific">Hyalomma asiaticum</name>
    <name type="common">Tick</name>
    <dbReference type="NCBI Taxonomy" id="266040"/>
    <lineage>
        <taxon>Eukaryota</taxon>
        <taxon>Metazoa</taxon>
        <taxon>Ecdysozoa</taxon>
        <taxon>Arthropoda</taxon>
        <taxon>Chelicerata</taxon>
        <taxon>Arachnida</taxon>
        <taxon>Acari</taxon>
        <taxon>Parasitiformes</taxon>
        <taxon>Ixodida</taxon>
        <taxon>Ixodoidea</taxon>
        <taxon>Ixodidae</taxon>
        <taxon>Hyalomminae</taxon>
        <taxon>Hyalomma</taxon>
    </lineage>
</organism>
<name>A0ACB7RQF6_HYAAI</name>
<evidence type="ECO:0000313" key="2">
    <source>
        <dbReference type="Proteomes" id="UP000821845"/>
    </source>
</evidence>
<evidence type="ECO:0000313" key="1">
    <source>
        <dbReference type="EMBL" id="KAH6923916.1"/>
    </source>
</evidence>
<dbReference type="EMBL" id="CM023488">
    <property type="protein sequence ID" value="KAH6923916.1"/>
    <property type="molecule type" value="Genomic_DNA"/>
</dbReference>
<proteinExistence type="predicted"/>
<dbReference type="Proteomes" id="UP000821845">
    <property type="component" value="Chromosome 8"/>
</dbReference>
<keyword evidence="2" id="KW-1185">Reference proteome</keyword>
<sequence>MAHDRPISPATSKLVLDYVLTSGMREGYCDLRCLQLHGSFGVRVPRLQFGQPGLHQGRNEVFQAALETCGFKADELIGLLTNIVKPEKLRCGEIMQAPITDGIVSSPYPPVDLLENESLYQHIKKRFSELGDQPALIRNGESLSFAAVLSLTERYAKGFQQHGISCGSRVCVSVSNSAESLLASYSLCCLGATVILGSPVLTEHHSPDFVCVQDFEGEDGGQFEEPRIEDTKNHIMLCVYTSGTTGIPKGAEISMYAFIAAAEVNR</sequence>
<comment type="caution">
    <text evidence="1">The sequence shown here is derived from an EMBL/GenBank/DDBJ whole genome shotgun (WGS) entry which is preliminary data.</text>
</comment>
<gene>
    <name evidence="1" type="ORF">HPB50_009427</name>
</gene>
<protein>
    <submittedName>
        <fullName evidence="1">Uncharacterized protein</fullName>
    </submittedName>
</protein>
<reference evidence="1" key="1">
    <citation type="submission" date="2020-05" db="EMBL/GenBank/DDBJ databases">
        <title>Large-scale comparative analyses of tick genomes elucidate their genetic diversity and vector capacities.</title>
        <authorList>
            <person name="Jia N."/>
            <person name="Wang J."/>
            <person name="Shi W."/>
            <person name="Du L."/>
            <person name="Sun Y."/>
            <person name="Zhan W."/>
            <person name="Jiang J."/>
            <person name="Wang Q."/>
            <person name="Zhang B."/>
            <person name="Ji P."/>
            <person name="Sakyi L.B."/>
            <person name="Cui X."/>
            <person name="Yuan T."/>
            <person name="Jiang B."/>
            <person name="Yang W."/>
            <person name="Lam T.T.-Y."/>
            <person name="Chang Q."/>
            <person name="Ding S."/>
            <person name="Wang X."/>
            <person name="Zhu J."/>
            <person name="Ruan X."/>
            <person name="Zhao L."/>
            <person name="Wei J."/>
            <person name="Que T."/>
            <person name="Du C."/>
            <person name="Cheng J."/>
            <person name="Dai P."/>
            <person name="Han X."/>
            <person name="Huang E."/>
            <person name="Gao Y."/>
            <person name="Liu J."/>
            <person name="Shao H."/>
            <person name="Ye R."/>
            <person name="Li L."/>
            <person name="Wei W."/>
            <person name="Wang X."/>
            <person name="Wang C."/>
            <person name="Yang T."/>
            <person name="Huo Q."/>
            <person name="Li W."/>
            <person name="Guo W."/>
            <person name="Chen H."/>
            <person name="Zhou L."/>
            <person name="Ni X."/>
            <person name="Tian J."/>
            <person name="Zhou Y."/>
            <person name="Sheng Y."/>
            <person name="Liu T."/>
            <person name="Pan Y."/>
            <person name="Xia L."/>
            <person name="Li J."/>
            <person name="Zhao F."/>
            <person name="Cao W."/>
        </authorList>
    </citation>
    <scope>NUCLEOTIDE SEQUENCE</scope>
    <source>
        <strain evidence="1">Hyas-2018</strain>
    </source>
</reference>
<accession>A0ACB7RQF6</accession>